<sequence length="280" mass="32162">MEEPNYYAIIPASVRYDKNLLKGSTLLYGEITALSNKKGFCWASDSYFAELYGVDKRSIQRWLSSLEDNGYIKRIVEREGKQIKNRYIKLCDKNVTTLTTKTSYPSDKNVSTPSDKNVRENNTSINTTNNNTSRFESVWELYPKKAGKSNAKKAFDKAVKSGVSVELIKQKIGEYNQQIAFKKTDRQYIKNGSTWFNQAGWEDEYETGKPVRVTKSTSDPVQFNNRYDTVKDQYIKKFGYGDMPLPTMMPAPDNTHAWELLMAGDDELLNKLKEVVERNV</sequence>
<evidence type="ECO:0000256" key="1">
    <source>
        <dbReference type="SAM" id="MobiDB-lite"/>
    </source>
</evidence>
<dbReference type="Proteomes" id="UP000590460">
    <property type="component" value="Unassembled WGS sequence"/>
</dbReference>
<reference evidence="2 3" key="1">
    <citation type="submission" date="2020-04" db="EMBL/GenBank/DDBJ databases">
        <title>MicrobeNet Type strains.</title>
        <authorList>
            <person name="Nicholson A.C."/>
        </authorList>
    </citation>
    <scope>NUCLEOTIDE SEQUENCE [LARGE SCALE GENOMIC DNA]</scope>
    <source>
        <strain evidence="2 3">CCUG 54536</strain>
    </source>
</reference>
<organism evidence="2 3">
    <name type="scientific">Leuconostoc holzapfelii</name>
    <dbReference type="NCBI Taxonomy" id="434464"/>
    <lineage>
        <taxon>Bacteria</taxon>
        <taxon>Bacillati</taxon>
        <taxon>Bacillota</taxon>
        <taxon>Bacilli</taxon>
        <taxon>Lactobacillales</taxon>
        <taxon>Lactobacillaceae</taxon>
        <taxon>Leuconostoc</taxon>
    </lineage>
</organism>
<evidence type="ECO:0000313" key="2">
    <source>
        <dbReference type="EMBL" id="NKZ18553.1"/>
    </source>
</evidence>
<feature type="region of interest" description="Disordered" evidence="1">
    <location>
        <begin position="102"/>
        <end position="129"/>
    </location>
</feature>
<dbReference type="InterPro" id="IPR036388">
    <property type="entry name" value="WH-like_DNA-bd_sf"/>
</dbReference>
<dbReference type="InterPro" id="IPR036390">
    <property type="entry name" value="WH_DNA-bd_sf"/>
</dbReference>
<feature type="compositionally biased region" description="Polar residues" evidence="1">
    <location>
        <begin position="102"/>
        <end position="115"/>
    </location>
</feature>
<comment type="caution">
    <text evidence="2">The sequence shown here is derived from an EMBL/GenBank/DDBJ whole genome shotgun (WGS) entry which is preliminary data.</text>
</comment>
<dbReference type="AlphaFoldDB" id="A0A846ZIA6"/>
<name>A0A846ZIA6_9LACO</name>
<dbReference type="SUPFAM" id="SSF46785">
    <property type="entry name" value="Winged helix' DNA-binding domain"/>
    <property type="match status" value="1"/>
</dbReference>
<dbReference type="Gene3D" id="1.10.10.10">
    <property type="entry name" value="Winged helix-like DNA-binding domain superfamily/Winged helix DNA-binding domain"/>
    <property type="match status" value="1"/>
</dbReference>
<protein>
    <submittedName>
        <fullName evidence="2">Helix-turn-helix domain-containing protein</fullName>
    </submittedName>
</protein>
<accession>A0A846ZIA6</accession>
<proteinExistence type="predicted"/>
<dbReference type="Pfam" id="PF13730">
    <property type="entry name" value="HTH_36"/>
    <property type="match status" value="1"/>
</dbReference>
<dbReference type="EMBL" id="JAAXPO010000005">
    <property type="protein sequence ID" value="NKZ18553.1"/>
    <property type="molecule type" value="Genomic_DNA"/>
</dbReference>
<evidence type="ECO:0000313" key="3">
    <source>
        <dbReference type="Proteomes" id="UP000590460"/>
    </source>
</evidence>
<dbReference type="RefSeq" id="WP_168676828.1">
    <property type="nucleotide sequence ID" value="NZ_BPKV01000007.1"/>
</dbReference>
<gene>
    <name evidence="2" type="ORF">HF966_05120</name>
</gene>